<evidence type="ECO:0000313" key="2">
    <source>
        <dbReference type="EMBL" id="RNA26519.1"/>
    </source>
</evidence>
<comment type="caution">
    <text evidence="2">The sequence shown here is derived from an EMBL/GenBank/DDBJ whole genome shotgun (WGS) entry which is preliminary data.</text>
</comment>
<sequence length="60" mass="6992">MDLKIELLKKEPHKKASQENTLKKSFPRKDLKKKLPKEGSKIELLKKEPQKKLSIKGPQN</sequence>
<evidence type="ECO:0000256" key="1">
    <source>
        <dbReference type="SAM" id="MobiDB-lite"/>
    </source>
</evidence>
<reference evidence="2 3" key="1">
    <citation type="journal article" date="2018" name="Sci. Rep.">
        <title>Genomic signatures of local adaptation to the degree of environmental predictability in rotifers.</title>
        <authorList>
            <person name="Franch-Gras L."/>
            <person name="Hahn C."/>
            <person name="Garcia-Roger E.M."/>
            <person name="Carmona M.J."/>
            <person name="Serra M."/>
            <person name="Gomez A."/>
        </authorList>
    </citation>
    <scope>NUCLEOTIDE SEQUENCE [LARGE SCALE GENOMIC DNA]</scope>
    <source>
        <strain evidence="2">HYR1</strain>
    </source>
</reference>
<evidence type="ECO:0000313" key="3">
    <source>
        <dbReference type="Proteomes" id="UP000276133"/>
    </source>
</evidence>
<feature type="compositionally biased region" description="Basic and acidic residues" evidence="1">
    <location>
        <begin position="1"/>
        <end position="17"/>
    </location>
</feature>
<feature type="compositionally biased region" description="Basic and acidic residues" evidence="1">
    <location>
        <begin position="36"/>
        <end position="51"/>
    </location>
</feature>
<gene>
    <name evidence="2" type="ORF">BpHYR1_014570</name>
</gene>
<accession>A0A3M7RST2</accession>
<name>A0A3M7RST2_BRAPC</name>
<dbReference type="Proteomes" id="UP000276133">
    <property type="component" value="Unassembled WGS sequence"/>
</dbReference>
<proteinExistence type="predicted"/>
<protein>
    <submittedName>
        <fullName evidence="2">Uncharacterized protein</fullName>
    </submittedName>
</protein>
<feature type="region of interest" description="Disordered" evidence="1">
    <location>
        <begin position="1"/>
        <end position="60"/>
    </location>
</feature>
<organism evidence="2 3">
    <name type="scientific">Brachionus plicatilis</name>
    <name type="common">Marine rotifer</name>
    <name type="synonym">Brachionus muelleri</name>
    <dbReference type="NCBI Taxonomy" id="10195"/>
    <lineage>
        <taxon>Eukaryota</taxon>
        <taxon>Metazoa</taxon>
        <taxon>Spiralia</taxon>
        <taxon>Gnathifera</taxon>
        <taxon>Rotifera</taxon>
        <taxon>Eurotatoria</taxon>
        <taxon>Monogononta</taxon>
        <taxon>Pseudotrocha</taxon>
        <taxon>Ploima</taxon>
        <taxon>Brachionidae</taxon>
        <taxon>Brachionus</taxon>
    </lineage>
</organism>
<dbReference type="EMBL" id="REGN01002726">
    <property type="protein sequence ID" value="RNA26519.1"/>
    <property type="molecule type" value="Genomic_DNA"/>
</dbReference>
<dbReference type="AlphaFoldDB" id="A0A3M7RST2"/>
<keyword evidence="3" id="KW-1185">Reference proteome</keyword>